<name>A0A9D1SAP8_9PROT</name>
<reference evidence="1" key="1">
    <citation type="submission" date="2020-10" db="EMBL/GenBank/DDBJ databases">
        <authorList>
            <person name="Gilroy R."/>
        </authorList>
    </citation>
    <scope>NUCLEOTIDE SEQUENCE</scope>
    <source>
        <strain evidence="1">ChiW3-316</strain>
    </source>
</reference>
<gene>
    <name evidence="1" type="ORF">IAD20_05230</name>
</gene>
<proteinExistence type="predicted"/>
<dbReference type="Proteomes" id="UP000824107">
    <property type="component" value="Unassembled WGS sequence"/>
</dbReference>
<dbReference type="EMBL" id="DVNC01000032">
    <property type="protein sequence ID" value="HIU53464.1"/>
    <property type="molecule type" value="Genomic_DNA"/>
</dbReference>
<accession>A0A9D1SAP8</accession>
<organism evidence="1 2">
    <name type="scientific">Candidatus Scatocola faecipullorum</name>
    <dbReference type="NCBI Taxonomy" id="2840917"/>
    <lineage>
        <taxon>Bacteria</taxon>
        <taxon>Pseudomonadati</taxon>
        <taxon>Pseudomonadota</taxon>
        <taxon>Alphaproteobacteria</taxon>
        <taxon>Rhodospirillales</taxon>
        <taxon>Rhodospirillaceae</taxon>
        <taxon>Rhodospirillaceae incertae sedis</taxon>
        <taxon>Candidatus Scatocola</taxon>
    </lineage>
</organism>
<evidence type="ECO:0000313" key="2">
    <source>
        <dbReference type="Proteomes" id="UP000824107"/>
    </source>
</evidence>
<reference evidence="1" key="2">
    <citation type="journal article" date="2021" name="PeerJ">
        <title>Extensive microbial diversity within the chicken gut microbiome revealed by metagenomics and culture.</title>
        <authorList>
            <person name="Gilroy R."/>
            <person name="Ravi A."/>
            <person name="Getino M."/>
            <person name="Pursley I."/>
            <person name="Horton D.L."/>
            <person name="Alikhan N.F."/>
            <person name="Baker D."/>
            <person name="Gharbi K."/>
            <person name="Hall N."/>
            <person name="Watson M."/>
            <person name="Adriaenssens E.M."/>
            <person name="Foster-Nyarko E."/>
            <person name="Jarju S."/>
            <person name="Secka A."/>
            <person name="Antonio M."/>
            <person name="Oren A."/>
            <person name="Chaudhuri R.R."/>
            <person name="La Ragione R."/>
            <person name="Hildebrand F."/>
            <person name="Pallen M.J."/>
        </authorList>
    </citation>
    <scope>NUCLEOTIDE SEQUENCE</scope>
    <source>
        <strain evidence="1">ChiW3-316</strain>
    </source>
</reference>
<sequence length="257" mass="29325">MKLFSKVLESWKDEKAFEKRLADGLAAMEISGYIKEKNNRRLKKIIRRGRFNDILMPELILSENGRILRYYVYSGRLTSYGKACLAHVARCKLVQWGLSDWLGNELTTYALSQDSYEALMSCGNEDLIAAYEELRHYADELNCYLVPYQDCLFPISNVNWDDFSQTLSAGMCYTAYDSSKAKKAVENMVWPEELQLALVAVGNVSLTDAWLGISLLRNRAIERLDKAGIAFEAEPYLCQAAEEEIKKQGLSNLLNKR</sequence>
<protein>
    <submittedName>
        <fullName evidence="1">Uncharacterized protein</fullName>
    </submittedName>
</protein>
<evidence type="ECO:0000313" key="1">
    <source>
        <dbReference type="EMBL" id="HIU53464.1"/>
    </source>
</evidence>
<dbReference type="AlphaFoldDB" id="A0A9D1SAP8"/>
<comment type="caution">
    <text evidence="1">The sequence shown here is derived from an EMBL/GenBank/DDBJ whole genome shotgun (WGS) entry which is preliminary data.</text>
</comment>